<dbReference type="Gene3D" id="2.60.450.10">
    <property type="entry name" value="Lipopolysaccharide (LPS) transport protein A like domain"/>
    <property type="match status" value="1"/>
</dbReference>
<sequence length="178" mass="18866">MWKALVSVSVLASALTFGASAQLSGQSGPIQIEADTLEFLDKQSKAIYMGNVDAIQGDARIRTDKLTILFEEKQPAEGQANSGIGSGVGAVKQLVAEGSVFYMTPNEQAKGNRGVYNYQNDTIVLTGDVIVTRGENVIVGDRLVIEVGSGKSTVSANSKKKGERVRTVLVTEEADGEE</sequence>
<dbReference type="InterPro" id="IPR005653">
    <property type="entry name" value="OstA-like_N"/>
</dbReference>
<evidence type="ECO:0000313" key="6">
    <source>
        <dbReference type="EMBL" id="MFC6198723.1"/>
    </source>
</evidence>
<feature type="chain" id="PRO_5045732178" evidence="4">
    <location>
        <begin position="22"/>
        <end position="178"/>
    </location>
</feature>
<dbReference type="InterPro" id="IPR052037">
    <property type="entry name" value="LPS_export_LptA"/>
</dbReference>
<evidence type="ECO:0000259" key="5">
    <source>
        <dbReference type="Pfam" id="PF03968"/>
    </source>
</evidence>
<gene>
    <name evidence="6" type="primary">lptA</name>
    <name evidence="6" type="ORF">ACFQDM_11565</name>
</gene>
<keyword evidence="7" id="KW-1185">Reference proteome</keyword>
<evidence type="ECO:0000256" key="4">
    <source>
        <dbReference type="SAM" id="SignalP"/>
    </source>
</evidence>
<dbReference type="InterPro" id="IPR014340">
    <property type="entry name" value="LptA"/>
</dbReference>
<feature type="signal peptide" evidence="4">
    <location>
        <begin position="1"/>
        <end position="21"/>
    </location>
</feature>
<organism evidence="6 7">
    <name type="scientific">Ponticaulis profundi</name>
    <dbReference type="NCBI Taxonomy" id="2665222"/>
    <lineage>
        <taxon>Bacteria</taxon>
        <taxon>Pseudomonadati</taxon>
        <taxon>Pseudomonadota</taxon>
        <taxon>Alphaproteobacteria</taxon>
        <taxon>Hyphomonadales</taxon>
        <taxon>Hyphomonadaceae</taxon>
        <taxon>Ponticaulis</taxon>
    </lineage>
</organism>
<proteinExistence type="predicted"/>
<keyword evidence="3" id="KW-0574">Periplasm</keyword>
<evidence type="ECO:0000313" key="7">
    <source>
        <dbReference type="Proteomes" id="UP001596303"/>
    </source>
</evidence>
<dbReference type="PANTHER" id="PTHR36504">
    <property type="entry name" value="LIPOPOLYSACCHARIDE EXPORT SYSTEM PROTEIN LPTA"/>
    <property type="match status" value="1"/>
</dbReference>
<comment type="caution">
    <text evidence="6">The sequence shown here is derived from an EMBL/GenBank/DDBJ whole genome shotgun (WGS) entry which is preliminary data.</text>
</comment>
<dbReference type="PANTHER" id="PTHR36504:SF1">
    <property type="entry name" value="LIPOPOLYSACCHARIDE EXPORT SYSTEM PROTEIN LPTA"/>
    <property type="match status" value="1"/>
</dbReference>
<dbReference type="Proteomes" id="UP001596303">
    <property type="component" value="Unassembled WGS sequence"/>
</dbReference>
<keyword evidence="1" id="KW-0813">Transport</keyword>
<dbReference type="EMBL" id="JBHSSW010000013">
    <property type="protein sequence ID" value="MFC6198723.1"/>
    <property type="molecule type" value="Genomic_DNA"/>
</dbReference>
<dbReference type="RefSeq" id="WP_377379193.1">
    <property type="nucleotide sequence ID" value="NZ_JBHSSW010000013.1"/>
</dbReference>
<reference evidence="7" key="1">
    <citation type="journal article" date="2019" name="Int. J. Syst. Evol. Microbiol.">
        <title>The Global Catalogue of Microorganisms (GCM) 10K type strain sequencing project: providing services to taxonomists for standard genome sequencing and annotation.</title>
        <authorList>
            <consortium name="The Broad Institute Genomics Platform"/>
            <consortium name="The Broad Institute Genome Sequencing Center for Infectious Disease"/>
            <person name="Wu L."/>
            <person name="Ma J."/>
        </authorList>
    </citation>
    <scope>NUCLEOTIDE SEQUENCE [LARGE SCALE GENOMIC DNA]</scope>
    <source>
        <strain evidence="7">CGMCC-1.15741</strain>
    </source>
</reference>
<keyword evidence="2 4" id="KW-0732">Signal</keyword>
<dbReference type="Pfam" id="PF03968">
    <property type="entry name" value="LptD_N"/>
    <property type="match status" value="1"/>
</dbReference>
<protein>
    <submittedName>
        <fullName evidence="6">Lipopolysaccharide transport periplasmic protein LptA</fullName>
    </submittedName>
</protein>
<accession>A0ABW1SBT6</accession>
<evidence type="ECO:0000256" key="1">
    <source>
        <dbReference type="ARBA" id="ARBA00022448"/>
    </source>
</evidence>
<feature type="domain" description="Organic solvent tolerance-like N-terminal" evidence="5">
    <location>
        <begin position="31"/>
        <end position="149"/>
    </location>
</feature>
<dbReference type="NCBIfam" id="TIGR03002">
    <property type="entry name" value="outer_YhbN_LptA"/>
    <property type="match status" value="1"/>
</dbReference>
<evidence type="ECO:0000256" key="3">
    <source>
        <dbReference type="ARBA" id="ARBA00022764"/>
    </source>
</evidence>
<evidence type="ECO:0000256" key="2">
    <source>
        <dbReference type="ARBA" id="ARBA00022729"/>
    </source>
</evidence>
<name>A0ABW1SBT6_9PROT</name>